<organism evidence="1 2">
    <name type="scientific">Rubinisphaera italica</name>
    <dbReference type="NCBI Taxonomy" id="2527969"/>
    <lineage>
        <taxon>Bacteria</taxon>
        <taxon>Pseudomonadati</taxon>
        <taxon>Planctomycetota</taxon>
        <taxon>Planctomycetia</taxon>
        <taxon>Planctomycetales</taxon>
        <taxon>Planctomycetaceae</taxon>
        <taxon>Rubinisphaera</taxon>
    </lineage>
</organism>
<dbReference type="CDD" id="cd07067">
    <property type="entry name" value="HP_PGM_like"/>
    <property type="match status" value="1"/>
</dbReference>
<dbReference type="Pfam" id="PF00300">
    <property type="entry name" value="His_Phos_1"/>
    <property type="match status" value="1"/>
</dbReference>
<evidence type="ECO:0000313" key="1">
    <source>
        <dbReference type="EMBL" id="TWT62093.1"/>
    </source>
</evidence>
<dbReference type="AlphaFoldDB" id="A0A5C5XID8"/>
<dbReference type="GO" id="GO:0005524">
    <property type="term" value="F:ATP binding"/>
    <property type="evidence" value="ECO:0007669"/>
    <property type="project" value="InterPro"/>
</dbReference>
<dbReference type="GO" id="GO:0003873">
    <property type="term" value="F:6-phosphofructo-2-kinase activity"/>
    <property type="evidence" value="ECO:0007669"/>
    <property type="project" value="TreeGrafter"/>
</dbReference>
<dbReference type="InterPro" id="IPR029033">
    <property type="entry name" value="His_PPase_superfam"/>
</dbReference>
<protein>
    <submittedName>
        <fullName evidence="1">Phosphoserine phosphatase 1</fullName>
        <ecNumber evidence="1">3.1.3.3</ecNumber>
    </submittedName>
</protein>
<dbReference type="Proteomes" id="UP000316095">
    <property type="component" value="Unassembled WGS sequence"/>
</dbReference>
<dbReference type="SUPFAM" id="SSF53254">
    <property type="entry name" value="Phosphoglycerate mutase-like"/>
    <property type="match status" value="1"/>
</dbReference>
<dbReference type="GO" id="GO:0006003">
    <property type="term" value="P:fructose 2,6-bisphosphate metabolic process"/>
    <property type="evidence" value="ECO:0007669"/>
    <property type="project" value="InterPro"/>
</dbReference>
<dbReference type="GO" id="GO:0005829">
    <property type="term" value="C:cytosol"/>
    <property type="evidence" value="ECO:0007669"/>
    <property type="project" value="TreeGrafter"/>
</dbReference>
<dbReference type="EMBL" id="SJPG01000001">
    <property type="protein sequence ID" value="TWT62093.1"/>
    <property type="molecule type" value="Genomic_DNA"/>
</dbReference>
<dbReference type="InterPro" id="IPR013078">
    <property type="entry name" value="His_Pase_superF_clade-1"/>
</dbReference>
<sequence>MCKIFLVRPGQTDYDSQHRVQGSLNLPLNEGGFREVETLIESLADQEIDLILSGPNEPSHSTAEIISEKLDVPFKSSELLRNVSQGIWEGLEVDEVKRKYPTVYRHWEDAPLEVAIPNAEPIEAAVKRVIKLMKQYGRKDKHILIVAPEPLATLIACNVEGRKVCLHHQPQDIKRCKLQKLHRA</sequence>
<dbReference type="PANTHER" id="PTHR10606">
    <property type="entry name" value="6-PHOSPHOFRUCTO-2-KINASE/FRUCTOSE-2,6-BISPHOSPHATASE"/>
    <property type="match status" value="1"/>
</dbReference>
<evidence type="ECO:0000313" key="2">
    <source>
        <dbReference type="Proteomes" id="UP000316095"/>
    </source>
</evidence>
<dbReference type="EC" id="3.1.3.3" evidence="1"/>
<gene>
    <name evidence="1" type="primary">pspA_1</name>
    <name evidence="1" type="ORF">Pan54_28320</name>
</gene>
<name>A0A5C5XID8_9PLAN</name>
<reference evidence="1 2" key="1">
    <citation type="submission" date="2019-02" db="EMBL/GenBank/DDBJ databases">
        <title>Deep-cultivation of Planctomycetes and their phenomic and genomic characterization uncovers novel biology.</title>
        <authorList>
            <person name="Wiegand S."/>
            <person name="Jogler M."/>
            <person name="Boedeker C."/>
            <person name="Pinto D."/>
            <person name="Vollmers J."/>
            <person name="Rivas-Marin E."/>
            <person name="Kohn T."/>
            <person name="Peeters S.H."/>
            <person name="Heuer A."/>
            <person name="Rast P."/>
            <person name="Oberbeckmann S."/>
            <person name="Bunk B."/>
            <person name="Jeske O."/>
            <person name="Meyerdierks A."/>
            <person name="Storesund J.E."/>
            <person name="Kallscheuer N."/>
            <person name="Luecker S."/>
            <person name="Lage O.M."/>
            <person name="Pohl T."/>
            <person name="Merkel B.J."/>
            <person name="Hornburger P."/>
            <person name="Mueller R.-W."/>
            <person name="Bruemmer F."/>
            <person name="Labrenz M."/>
            <person name="Spormann A.M."/>
            <person name="Op Den Camp H."/>
            <person name="Overmann J."/>
            <person name="Amann R."/>
            <person name="Jetten M.S.M."/>
            <person name="Mascher T."/>
            <person name="Medema M.H."/>
            <person name="Devos D.P."/>
            <person name="Kaster A.-K."/>
            <person name="Ovreas L."/>
            <person name="Rohde M."/>
            <person name="Galperin M.Y."/>
            <person name="Jogler C."/>
        </authorList>
    </citation>
    <scope>NUCLEOTIDE SEQUENCE [LARGE SCALE GENOMIC DNA]</scope>
    <source>
        <strain evidence="1 2">Pan54</strain>
    </source>
</reference>
<keyword evidence="1" id="KW-0378">Hydrolase</keyword>
<proteinExistence type="predicted"/>
<dbReference type="GO" id="GO:0016787">
    <property type="term" value="F:hydrolase activity"/>
    <property type="evidence" value="ECO:0007669"/>
    <property type="project" value="UniProtKB-KW"/>
</dbReference>
<comment type="caution">
    <text evidence="1">The sequence shown here is derived from an EMBL/GenBank/DDBJ whole genome shotgun (WGS) entry which is preliminary data.</text>
</comment>
<dbReference type="Gene3D" id="3.40.50.1240">
    <property type="entry name" value="Phosphoglycerate mutase-like"/>
    <property type="match status" value="1"/>
</dbReference>
<dbReference type="InterPro" id="IPR003094">
    <property type="entry name" value="6Pfruct_kin"/>
</dbReference>
<keyword evidence="2" id="KW-1185">Reference proteome</keyword>
<dbReference type="RefSeq" id="WP_165441771.1">
    <property type="nucleotide sequence ID" value="NZ_SJPG01000001.1"/>
</dbReference>
<accession>A0A5C5XID8</accession>